<keyword evidence="1" id="KW-0808">Transferase</keyword>
<dbReference type="Proteomes" id="UP000523821">
    <property type="component" value="Unassembled WGS sequence"/>
</dbReference>
<comment type="caution">
    <text evidence="1">The sequence shown here is derived from an EMBL/GenBank/DDBJ whole genome shotgun (WGS) entry which is preliminary data.</text>
</comment>
<dbReference type="SUPFAM" id="SSF53756">
    <property type="entry name" value="UDP-Glycosyltransferase/glycogen phosphorylase"/>
    <property type="match status" value="1"/>
</dbReference>
<gene>
    <name evidence="1" type="ORF">GGQ63_003150</name>
</gene>
<dbReference type="AlphaFoldDB" id="A0A7W9FNQ6"/>
<dbReference type="EMBL" id="JACHOO010000006">
    <property type="protein sequence ID" value="MBB5754075.1"/>
    <property type="molecule type" value="Genomic_DNA"/>
</dbReference>
<evidence type="ECO:0000313" key="1">
    <source>
        <dbReference type="EMBL" id="MBB5754075.1"/>
    </source>
</evidence>
<accession>A0A7W9FNQ6</accession>
<name>A0A7W9FNQ6_9HYPH</name>
<sequence length="369" mass="41172">MPSGPTQRLAIKARKFGRRWLGAPSWLERDSASGLVLSVDPPIIHTTLVWPESADYLWAFGSRVGRKPAAIVIYFSWHFDGGFASKRAVERVAAYRRAFPEHRVHFLANAQDEVDSLERFGEKGLLLNHNLSVSERFFFPIDDAEVAFDAVYNARLDVSKRVDLAFGIDRVAYVTRHYPAGDQTEAVRLQTLIEARSPAHRILNRVENGIVQGLDAEEVNRALNSAAVGLCLSPVEGVMLSSMEYMLAGLPVVSTPSTGGRDFFFDPDFCMIAPPTETAIREAVDTLRARRIPKRHVRDRTLAKLAPQRRGFQAFLDDVLADLGYPPRFGGAWPWSGRRNFSTWATVKDHFAAARQEPTAFPSGHGPRS</sequence>
<dbReference type="Gene3D" id="3.40.50.2000">
    <property type="entry name" value="Glycogen Phosphorylase B"/>
    <property type="match status" value="1"/>
</dbReference>
<proteinExistence type="predicted"/>
<reference evidence="1 2" key="1">
    <citation type="submission" date="2020-08" db="EMBL/GenBank/DDBJ databases">
        <title>Genomic Encyclopedia of Type Strains, Phase IV (KMG-IV): sequencing the most valuable type-strain genomes for metagenomic binning, comparative biology and taxonomic classification.</title>
        <authorList>
            <person name="Goeker M."/>
        </authorList>
    </citation>
    <scope>NUCLEOTIDE SEQUENCE [LARGE SCALE GENOMIC DNA]</scope>
    <source>
        <strain evidence="1 2">DSM 16268</strain>
    </source>
</reference>
<dbReference type="GO" id="GO:0016740">
    <property type="term" value="F:transferase activity"/>
    <property type="evidence" value="ECO:0007669"/>
    <property type="project" value="UniProtKB-KW"/>
</dbReference>
<keyword evidence="2" id="KW-1185">Reference proteome</keyword>
<dbReference type="RefSeq" id="WP_183857448.1">
    <property type="nucleotide sequence ID" value="NZ_JACHOO010000006.1"/>
</dbReference>
<organism evidence="1 2">
    <name type="scientific">Prosthecomicrobium pneumaticum</name>
    <dbReference type="NCBI Taxonomy" id="81895"/>
    <lineage>
        <taxon>Bacteria</taxon>
        <taxon>Pseudomonadati</taxon>
        <taxon>Pseudomonadota</taxon>
        <taxon>Alphaproteobacteria</taxon>
        <taxon>Hyphomicrobiales</taxon>
        <taxon>Kaistiaceae</taxon>
        <taxon>Prosthecomicrobium</taxon>
    </lineage>
</organism>
<evidence type="ECO:0000313" key="2">
    <source>
        <dbReference type="Proteomes" id="UP000523821"/>
    </source>
</evidence>
<protein>
    <submittedName>
        <fullName evidence="1">Glycosyltransferase involved in cell wall biosynthesis</fullName>
    </submittedName>
</protein>